<organism evidence="1 2">
    <name type="scientific">Weissella koreensis</name>
    <dbReference type="NCBI Taxonomy" id="165096"/>
    <lineage>
        <taxon>Bacteria</taxon>
        <taxon>Bacillati</taxon>
        <taxon>Bacillota</taxon>
        <taxon>Bacilli</taxon>
        <taxon>Lactobacillales</taxon>
        <taxon>Lactobacillaceae</taxon>
        <taxon>Weissella</taxon>
    </lineage>
</organism>
<proteinExistence type="predicted"/>
<sequence length="275" mass="31750">MKNKITISQPISLETSSYFQQIKNYQSKFKLIPTIVDMVNNVLSVDTDLQAGILPDHLPFLEINDQMVSAVQQQIITQYPNQPTLGNQLWNQKIEELMGLDHLLHGLRDELIKRYKMYGYVSSPAVEYLSKYLAGRKTLELMAGYGYLSVGLKSIQPLHWIHAVDNESWQFQPQQSLLPPQSLVEKMDALDALKHYGSESEVIILSWSPDQDEIDLELLAWVRENFSGEFLVLGEFKGATNSQAFWDKANLEPMEEYNQRFKSFDLIDEKLYRVK</sequence>
<name>A0A7H1MLG8_9LACO</name>
<dbReference type="EMBL" id="CP043431">
    <property type="protein sequence ID" value="QNT64304.1"/>
    <property type="molecule type" value="Genomic_DNA"/>
</dbReference>
<dbReference type="Proteomes" id="UP000516446">
    <property type="component" value="Chromosome"/>
</dbReference>
<dbReference type="AlphaFoldDB" id="A0A7H1MLG8"/>
<evidence type="ECO:0000313" key="2">
    <source>
        <dbReference type="Proteomes" id="UP000516446"/>
    </source>
</evidence>
<dbReference type="RefSeq" id="WP_006846024.1">
    <property type="nucleotide sequence ID" value="NZ_CP026847.1"/>
</dbReference>
<protein>
    <submittedName>
        <fullName evidence="1">Uncharacterized protein</fullName>
    </submittedName>
</protein>
<accession>A0A7H1MLG8</accession>
<evidence type="ECO:0000313" key="1">
    <source>
        <dbReference type="EMBL" id="QNT64304.1"/>
    </source>
</evidence>
<keyword evidence="2" id="KW-1185">Reference proteome</keyword>
<gene>
    <name evidence="1" type="ORF">FY536_02970</name>
</gene>
<reference evidence="1 2" key="1">
    <citation type="submission" date="2019-08" db="EMBL/GenBank/DDBJ databases">
        <authorList>
            <person name="Chang H.C."/>
            <person name="Mun S.Y."/>
        </authorList>
    </citation>
    <scope>NUCLEOTIDE SEQUENCE [LARGE SCALE GENOMIC DNA]</scope>
    <source>
        <strain evidence="1 2">SK</strain>
    </source>
</reference>